<comment type="caution">
    <text evidence="2">The sequence shown here is derived from an EMBL/GenBank/DDBJ whole genome shotgun (WGS) entry which is preliminary data.</text>
</comment>
<feature type="region of interest" description="Disordered" evidence="1">
    <location>
        <begin position="144"/>
        <end position="206"/>
    </location>
</feature>
<dbReference type="EMBL" id="JAIGNQ010000001">
    <property type="protein sequence ID" value="MBX7486932.1"/>
    <property type="molecule type" value="Genomic_DNA"/>
</dbReference>
<name>A0ABS7JGR7_9SPHN</name>
<proteinExistence type="predicted"/>
<evidence type="ECO:0000313" key="3">
    <source>
        <dbReference type="Proteomes" id="UP000776651"/>
    </source>
</evidence>
<feature type="compositionally biased region" description="Basic and acidic residues" evidence="1">
    <location>
        <begin position="173"/>
        <end position="190"/>
    </location>
</feature>
<dbReference type="Proteomes" id="UP000776651">
    <property type="component" value="Unassembled WGS sequence"/>
</dbReference>
<protein>
    <recommendedName>
        <fullName evidence="4">Transmembrane protein</fullName>
    </recommendedName>
</protein>
<evidence type="ECO:0008006" key="4">
    <source>
        <dbReference type="Google" id="ProtNLM"/>
    </source>
</evidence>
<evidence type="ECO:0000256" key="1">
    <source>
        <dbReference type="SAM" id="MobiDB-lite"/>
    </source>
</evidence>
<gene>
    <name evidence="2" type="ORF">K3177_00235</name>
</gene>
<dbReference type="RefSeq" id="WP_221596234.1">
    <property type="nucleotide sequence ID" value="NZ_JAIGNQ010000001.1"/>
</dbReference>
<evidence type="ECO:0000313" key="2">
    <source>
        <dbReference type="EMBL" id="MBX7486932.1"/>
    </source>
</evidence>
<reference evidence="2 3" key="1">
    <citation type="submission" date="2021-08" db="EMBL/GenBank/DDBJ databases">
        <title>Comparative Genomics Analysis of the Genus Qipengyuania Reveals Extensive Genetic Diversity and Metabolic Versatility, Including the Description of Fifteen Novel Species.</title>
        <authorList>
            <person name="Liu Y."/>
        </authorList>
    </citation>
    <scope>NUCLEOTIDE SEQUENCE [LARGE SCALE GENOMIC DNA]</scope>
    <source>
        <strain evidence="2 3">GH25</strain>
    </source>
</reference>
<keyword evidence="3" id="KW-1185">Reference proteome</keyword>
<sequence length="206" mass="22659">MKSTRLHFVWYAAPAVFAVVCAGALGGSSIGSTTSLKKPTKVLPDMSGNSAIGDYQPSDSRKLPNHYPLVTPSGTIPVAELARHGRLRNSRNEWRGPFDESGVGTKQEWELDNNEIDRLADWHPANHRATEAFDRAYQSDRTKNAFSENAETGTREANAIKSVRAKRQVPDASIKRERPPGSDNVRRSDAEIGEPLPISQRPAVTQ</sequence>
<accession>A0ABS7JGR7</accession>
<organism evidence="2 3">
    <name type="scientific">Qipengyuania pacifica</name>
    <dbReference type="NCBI Taxonomy" id="2860199"/>
    <lineage>
        <taxon>Bacteria</taxon>
        <taxon>Pseudomonadati</taxon>
        <taxon>Pseudomonadota</taxon>
        <taxon>Alphaproteobacteria</taxon>
        <taxon>Sphingomonadales</taxon>
        <taxon>Erythrobacteraceae</taxon>
        <taxon>Qipengyuania</taxon>
    </lineage>
</organism>